<evidence type="ECO:0000313" key="5">
    <source>
        <dbReference type="Proteomes" id="UP000429607"/>
    </source>
</evidence>
<comment type="caution">
    <text evidence="2">The sequence shown here is derived from an EMBL/GenBank/DDBJ whole genome shotgun (WGS) entry which is preliminary data.</text>
</comment>
<name>A0A6A3KXR0_9STRA</name>
<evidence type="ECO:0000256" key="1">
    <source>
        <dbReference type="SAM" id="MobiDB-lite"/>
    </source>
</evidence>
<evidence type="ECO:0000313" key="6">
    <source>
        <dbReference type="Proteomes" id="UP000434957"/>
    </source>
</evidence>
<feature type="compositionally biased region" description="Polar residues" evidence="1">
    <location>
        <begin position="53"/>
        <end position="68"/>
    </location>
</feature>
<dbReference type="EMBL" id="QXFU01001070">
    <property type="protein sequence ID" value="KAE9011630.1"/>
    <property type="molecule type" value="Genomic_DNA"/>
</dbReference>
<feature type="region of interest" description="Disordered" evidence="1">
    <location>
        <begin position="170"/>
        <end position="207"/>
    </location>
</feature>
<evidence type="ECO:0000313" key="7">
    <source>
        <dbReference type="Proteomes" id="UP000435112"/>
    </source>
</evidence>
<dbReference type="EMBL" id="QXFV01000989">
    <property type="protein sequence ID" value="KAE9018810.1"/>
    <property type="molecule type" value="Genomic_DNA"/>
</dbReference>
<dbReference type="EMBL" id="QXFT01001021">
    <property type="protein sequence ID" value="KAE9331361.1"/>
    <property type="molecule type" value="Genomic_DNA"/>
</dbReference>
<dbReference type="Proteomes" id="UP000435112">
    <property type="component" value="Unassembled WGS sequence"/>
</dbReference>
<dbReference type="Proteomes" id="UP000429607">
    <property type="component" value="Unassembled WGS sequence"/>
</dbReference>
<evidence type="ECO:0000313" key="3">
    <source>
        <dbReference type="EMBL" id="KAE9018810.1"/>
    </source>
</evidence>
<sequence>MTLPPLIRFMRMERVTLMLDAEDEKYHARNGPVRPGGGADRNQTFGPPHSKGRSSSTAAANVSQPSSQLRRREVQPNGRKSGKSKGLISPPTFEQFKRDREQNRFTALADSDSGYSVSGSDSEGDKAPCAYKACPAGNGDRNEPTDGTLFLLLTNPTKELLGVDRQAGLAQADWGADSKQHSALPLTTPDRPMTEGANDDEDMCSDT</sequence>
<accession>A0A6A3KXR0</accession>
<protein>
    <submittedName>
        <fullName evidence="2">Uncharacterized protein</fullName>
    </submittedName>
</protein>
<feature type="region of interest" description="Disordered" evidence="1">
    <location>
        <begin position="26"/>
        <end position="128"/>
    </location>
</feature>
<feature type="compositionally biased region" description="Acidic residues" evidence="1">
    <location>
        <begin position="197"/>
        <end position="207"/>
    </location>
</feature>
<proteinExistence type="predicted"/>
<gene>
    <name evidence="3" type="ORF">PR001_g14035</name>
    <name evidence="2" type="ORF">PR002_g15020</name>
    <name evidence="4" type="ORF">PR003_g15041</name>
</gene>
<feature type="compositionally biased region" description="Low complexity" evidence="1">
    <location>
        <begin position="110"/>
        <end position="121"/>
    </location>
</feature>
<dbReference type="AlphaFoldDB" id="A0A6A3KXR0"/>
<evidence type="ECO:0000313" key="2">
    <source>
        <dbReference type="EMBL" id="KAE9011630.1"/>
    </source>
</evidence>
<dbReference type="Proteomes" id="UP000434957">
    <property type="component" value="Unassembled WGS sequence"/>
</dbReference>
<organism evidence="2 7">
    <name type="scientific">Phytophthora rubi</name>
    <dbReference type="NCBI Taxonomy" id="129364"/>
    <lineage>
        <taxon>Eukaryota</taxon>
        <taxon>Sar</taxon>
        <taxon>Stramenopiles</taxon>
        <taxon>Oomycota</taxon>
        <taxon>Peronosporomycetes</taxon>
        <taxon>Peronosporales</taxon>
        <taxon>Peronosporaceae</taxon>
        <taxon>Phytophthora</taxon>
    </lineage>
</organism>
<reference evidence="5 7" key="1">
    <citation type="submission" date="2018-09" db="EMBL/GenBank/DDBJ databases">
        <title>Genomic investigation of the strawberry pathogen Phytophthora fragariae indicates pathogenicity is determined by transcriptional variation in three key races.</title>
        <authorList>
            <person name="Adams T.M."/>
            <person name="Armitage A.D."/>
            <person name="Sobczyk M.K."/>
            <person name="Bates H.J."/>
            <person name="Dunwell J.M."/>
            <person name="Nellist C.F."/>
            <person name="Harrison R.J."/>
        </authorList>
    </citation>
    <scope>NUCLEOTIDE SEQUENCE [LARGE SCALE GENOMIC DNA]</scope>
    <source>
        <strain evidence="3 5">SCRP249</strain>
        <strain evidence="2 7">SCRP324</strain>
        <strain evidence="4 6">SCRP333</strain>
    </source>
</reference>
<evidence type="ECO:0000313" key="4">
    <source>
        <dbReference type="EMBL" id="KAE9331361.1"/>
    </source>
</evidence>
<keyword evidence="6" id="KW-1185">Reference proteome</keyword>